<dbReference type="EMBL" id="LNCU01000019">
    <property type="protein sequence ID" value="KWV60405.1"/>
    <property type="molecule type" value="Genomic_DNA"/>
</dbReference>
<proteinExistence type="predicted"/>
<reference evidence="2 3" key="1">
    <citation type="submission" date="2015-11" db="EMBL/GenBank/DDBJ databases">
        <title>Draft Genome Sequence of the Strain BR 10303 (Bradyrhizobium sp.) isolated from nodules of Centrolobium paraense.</title>
        <authorList>
            <person name="Zelli J.E."/>
            <person name="Simoes-Araujo J.L."/>
            <person name="Barauna A.C."/>
            <person name="Silva K."/>
        </authorList>
    </citation>
    <scope>NUCLEOTIDE SEQUENCE [LARGE SCALE GENOMIC DNA]</scope>
    <source>
        <strain evidence="2 3">BR 10303</strain>
    </source>
</reference>
<accession>A0A109K445</accession>
<gene>
    <name evidence="2" type="ORF">AS156_28845</name>
</gene>
<comment type="caution">
    <text evidence="2">The sequence shown here is derived from an EMBL/GenBank/DDBJ whole genome shotgun (WGS) entry which is preliminary data.</text>
</comment>
<organism evidence="2 3">
    <name type="scientific">Bradyrhizobium macuxiense</name>
    <dbReference type="NCBI Taxonomy" id="1755647"/>
    <lineage>
        <taxon>Bacteria</taxon>
        <taxon>Pseudomonadati</taxon>
        <taxon>Pseudomonadota</taxon>
        <taxon>Alphaproteobacteria</taxon>
        <taxon>Hyphomicrobiales</taxon>
        <taxon>Nitrobacteraceae</taxon>
        <taxon>Bradyrhizobium</taxon>
    </lineage>
</organism>
<dbReference type="AlphaFoldDB" id="A0A109K445"/>
<keyword evidence="3" id="KW-1185">Reference proteome</keyword>
<protein>
    <submittedName>
        <fullName evidence="2">Uncharacterized protein</fullName>
    </submittedName>
</protein>
<evidence type="ECO:0000313" key="2">
    <source>
        <dbReference type="EMBL" id="KWV60405.1"/>
    </source>
</evidence>
<sequence length="69" mass="7918">MADIRELKRRAAAQHQAQQAFRKVDARPAQSEYERAQNAFHANRERLKAERLARELAAAAAKAHRKLEP</sequence>
<evidence type="ECO:0000256" key="1">
    <source>
        <dbReference type="SAM" id="MobiDB-lite"/>
    </source>
</evidence>
<feature type="region of interest" description="Disordered" evidence="1">
    <location>
        <begin position="1"/>
        <end position="30"/>
    </location>
</feature>
<dbReference type="Proteomes" id="UP000057737">
    <property type="component" value="Unassembled WGS sequence"/>
</dbReference>
<evidence type="ECO:0000313" key="3">
    <source>
        <dbReference type="Proteomes" id="UP000057737"/>
    </source>
</evidence>
<name>A0A109K445_9BRAD</name>